<sequence>MRTVSALEAGLSSTTRKCFVAMPITTPPDRVADYEGDADHFGHVLEYLISPALREVGYQVIPPAASGSTLIQAEIVKNLVQSDLVLCDVSTLNANVMLELGIRIALNRSICLIRDNLTTRLPFDMSIINTYEYSSSLNPWSLRGEVEALSAHIQATRNSNPENVNPLWRYFGLTLRAESPVEQVDEKDPWQAKFELLASQVDSLVKQQHDGPTPRPAADPAVVAEQAAQDEAAIADAPPHVRDLLREATRIAGEVNARIVPSEIKDDEVVLDLGVYVLGLSRREDIINLGHRMGLRVRFLGGQSPDSPAA</sequence>
<reference evidence="1 2" key="1">
    <citation type="submission" date="2023-07" db="EMBL/GenBank/DDBJ databases">
        <title>Sequencing the genomes of 1000 actinobacteria strains.</title>
        <authorList>
            <person name="Klenk H.-P."/>
        </authorList>
    </citation>
    <scope>NUCLEOTIDE SEQUENCE [LARGE SCALE GENOMIC DNA]</scope>
    <source>
        <strain evidence="1 2">DSM 44711</strain>
    </source>
</reference>
<comment type="caution">
    <text evidence="1">The sequence shown here is derived from an EMBL/GenBank/DDBJ whole genome shotgun (WGS) entry which is preliminary data.</text>
</comment>
<proteinExistence type="predicted"/>
<gene>
    <name evidence="1" type="ORF">J2S44_002950</name>
</gene>
<dbReference type="EMBL" id="JAVDYC010000001">
    <property type="protein sequence ID" value="MDR7322700.1"/>
    <property type="molecule type" value="Genomic_DNA"/>
</dbReference>
<organism evidence="1 2">
    <name type="scientific">Catenuloplanes niger</name>
    <dbReference type="NCBI Taxonomy" id="587534"/>
    <lineage>
        <taxon>Bacteria</taxon>
        <taxon>Bacillati</taxon>
        <taxon>Actinomycetota</taxon>
        <taxon>Actinomycetes</taxon>
        <taxon>Micromonosporales</taxon>
        <taxon>Micromonosporaceae</taxon>
        <taxon>Catenuloplanes</taxon>
    </lineage>
</organism>
<evidence type="ECO:0000313" key="1">
    <source>
        <dbReference type="EMBL" id="MDR7322700.1"/>
    </source>
</evidence>
<name>A0AAE3ZQ17_9ACTN</name>
<evidence type="ECO:0000313" key="2">
    <source>
        <dbReference type="Proteomes" id="UP001183629"/>
    </source>
</evidence>
<dbReference type="RefSeq" id="WP_310413490.1">
    <property type="nucleotide sequence ID" value="NZ_JAVDYC010000001.1"/>
</dbReference>
<keyword evidence="2" id="KW-1185">Reference proteome</keyword>
<protein>
    <submittedName>
        <fullName evidence="1">Uncharacterized protein</fullName>
    </submittedName>
</protein>
<dbReference type="Proteomes" id="UP001183629">
    <property type="component" value="Unassembled WGS sequence"/>
</dbReference>
<dbReference type="AlphaFoldDB" id="A0AAE3ZQ17"/>
<accession>A0AAE3ZQ17</accession>